<evidence type="ECO:0000313" key="3">
    <source>
        <dbReference type="EMBL" id="WRL66342.1"/>
    </source>
</evidence>
<dbReference type="PANTHER" id="PTHR43798:SF31">
    <property type="entry name" value="AB HYDROLASE SUPERFAMILY PROTEIN YCLE"/>
    <property type="match status" value="1"/>
</dbReference>
<protein>
    <submittedName>
        <fullName evidence="3">Alpha/beta hydrolase</fullName>
    </submittedName>
</protein>
<dbReference type="EMBL" id="CP141261">
    <property type="protein sequence ID" value="WRL66342.1"/>
    <property type="molecule type" value="Genomic_DNA"/>
</dbReference>
<accession>A0ABZ1B6A3</accession>
<organism evidence="3 4">
    <name type="scientific">Blastococcus brunescens</name>
    <dbReference type="NCBI Taxonomy" id="1564165"/>
    <lineage>
        <taxon>Bacteria</taxon>
        <taxon>Bacillati</taxon>
        <taxon>Actinomycetota</taxon>
        <taxon>Actinomycetes</taxon>
        <taxon>Geodermatophilales</taxon>
        <taxon>Geodermatophilaceae</taxon>
        <taxon>Blastococcus</taxon>
    </lineage>
</organism>
<sequence length="273" mass="28316">MAGAGGGQLLDLSTGITTVVSEHGHRDGSPAVLLLHGWAGSRRSFAALLPLLPQRVRAVTVDLRGHGDADKPTTGYDLPTLAADVIAVLDALGMPEAVLVGASSGGYVAQQVAVTAPDRVAGLVLAGAPRDLRGLPPFADELAGISDPVDPAWARTFTAGFTDLDRLPAWYVDLMVEDALRLPASVWMASFDGLNRSRPPTDGGMITAPTLVVSGARDALLARDQTAAMVEAIPGAEWIEYADTGHLVLEEQPAQLAADVVSFLAELAGDGRS</sequence>
<keyword evidence="4" id="KW-1185">Reference proteome</keyword>
<dbReference type="Pfam" id="PF12697">
    <property type="entry name" value="Abhydrolase_6"/>
    <property type="match status" value="1"/>
</dbReference>
<evidence type="ECO:0000256" key="1">
    <source>
        <dbReference type="ARBA" id="ARBA00022801"/>
    </source>
</evidence>
<dbReference type="PRINTS" id="PR00111">
    <property type="entry name" value="ABHYDROLASE"/>
</dbReference>
<dbReference type="Proteomes" id="UP001324287">
    <property type="component" value="Chromosome"/>
</dbReference>
<name>A0ABZ1B6A3_9ACTN</name>
<keyword evidence="1 3" id="KW-0378">Hydrolase</keyword>
<proteinExistence type="predicted"/>
<dbReference type="GO" id="GO:0016787">
    <property type="term" value="F:hydrolase activity"/>
    <property type="evidence" value="ECO:0007669"/>
    <property type="project" value="UniProtKB-KW"/>
</dbReference>
<feature type="domain" description="AB hydrolase-1" evidence="2">
    <location>
        <begin position="32"/>
        <end position="258"/>
    </location>
</feature>
<dbReference type="RefSeq" id="WP_324277656.1">
    <property type="nucleotide sequence ID" value="NZ_CP141261.1"/>
</dbReference>
<dbReference type="InterPro" id="IPR029058">
    <property type="entry name" value="AB_hydrolase_fold"/>
</dbReference>
<gene>
    <name evidence="3" type="ORF">U6N30_13410</name>
</gene>
<dbReference type="InterPro" id="IPR050266">
    <property type="entry name" value="AB_hydrolase_sf"/>
</dbReference>
<evidence type="ECO:0000259" key="2">
    <source>
        <dbReference type="Pfam" id="PF12697"/>
    </source>
</evidence>
<dbReference type="InterPro" id="IPR000073">
    <property type="entry name" value="AB_hydrolase_1"/>
</dbReference>
<dbReference type="SUPFAM" id="SSF53474">
    <property type="entry name" value="alpha/beta-Hydrolases"/>
    <property type="match status" value="1"/>
</dbReference>
<dbReference type="Gene3D" id="3.40.50.1820">
    <property type="entry name" value="alpha/beta hydrolase"/>
    <property type="match status" value="1"/>
</dbReference>
<evidence type="ECO:0000313" key="4">
    <source>
        <dbReference type="Proteomes" id="UP001324287"/>
    </source>
</evidence>
<reference evidence="3 4" key="1">
    <citation type="submission" date="2023-12" db="EMBL/GenBank/DDBJ databases">
        <title>Blastococcus brunescens sp. nov., an actonobacterium isolated from sandstone collected in sahara desert.</title>
        <authorList>
            <person name="Gtari M."/>
            <person name="Ghodhbane F."/>
        </authorList>
    </citation>
    <scope>NUCLEOTIDE SEQUENCE [LARGE SCALE GENOMIC DNA]</scope>
    <source>
        <strain evidence="3 4">BMG 8361</strain>
    </source>
</reference>
<dbReference type="PANTHER" id="PTHR43798">
    <property type="entry name" value="MONOACYLGLYCEROL LIPASE"/>
    <property type="match status" value="1"/>
</dbReference>